<dbReference type="PATRIC" id="fig|1194972.3.peg.5331"/>
<dbReference type="RefSeq" id="WP_003933811.1">
    <property type="nucleotide sequence ID" value="NZ_JH814706.1"/>
</dbReference>
<keyword evidence="3" id="KW-1185">Reference proteome</keyword>
<gene>
    <name evidence="2" type="ORF">MVAC_26796</name>
</gene>
<proteinExistence type="predicted"/>
<dbReference type="Proteomes" id="UP000006072">
    <property type="component" value="Unassembled WGS sequence"/>
</dbReference>
<dbReference type="HOGENOM" id="CLU_099420_0_0_11"/>
<organism evidence="2 3">
    <name type="scientific">Mycolicibacterium vaccae ATCC 25954</name>
    <dbReference type="NCBI Taxonomy" id="1194972"/>
    <lineage>
        <taxon>Bacteria</taxon>
        <taxon>Bacillati</taxon>
        <taxon>Actinomycetota</taxon>
        <taxon>Actinomycetes</taxon>
        <taxon>Mycobacteriales</taxon>
        <taxon>Mycobacteriaceae</taxon>
        <taxon>Mycolicibacterium</taxon>
    </lineage>
</organism>
<dbReference type="EMBL" id="ALQA01000093">
    <property type="protein sequence ID" value="EJZ04969.1"/>
    <property type="molecule type" value="Genomic_DNA"/>
</dbReference>
<dbReference type="InterPro" id="IPR029066">
    <property type="entry name" value="PLP-binding_barrel"/>
</dbReference>
<protein>
    <submittedName>
        <fullName evidence="2">Uncharacterized protein</fullName>
    </submittedName>
</protein>
<dbReference type="SUPFAM" id="SSF51419">
    <property type="entry name" value="PLP-binding barrel"/>
    <property type="match status" value="1"/>
</dbReference>
<comment type="caution">
    <text evidence="2">The sequence shown here is derived from an EMBL/GenBank/DDBJ whole genome shotgun (WGS) entry which is preliminary data.</text>
</comment>
<name>K0V1W9_MYCVA</name>
<feature type="region of interest" description="Disordered" evidence="1">
    <location>
        <begin position="1"/>
        <end position="23"/>
    </location>
</feature>
<sequence length="229" mass="24521">MTLVLDTTDDPPLSATPPRAPEMRVNAGHCVPAAALADRTLADWARSHGVSVAARDDHDLDLVRYRQIRPIQVVFRCGAAAAPIRRAVAMDVSRFIVDTAQQMARVAEDAHSTKYLYLTDQAPLMLGDRRLTVVGLHTEVDRADDAAEWAVAARGLVRRATVLQACGSTVRRLALSGGSLCFWAHAPQVAGIVVAVDHAVRTECDARRLPRPAVTLAALTVAPALGGAR</sequence>
<evidence type="ECO:0000313" key="3">
    <source>
        <dbReference type="Proteomes" id="UP000006072"/>
    </source>
</evidence>
<evidence type="ECO:0000256" key="1">
    <source>
        <dbReference type="SAM" id="MobiDB-lite"/>
    </source>
</evidence>
<reference evidence="2 3" key="1">
    <citation type="journal article" date="2012" name="J. Bacteriol.">
        <title>Complete Genome Sequence of Mycobacterium vaccae Type Strain ATCC 25954.</title>
        <authorList>
            <person name="Ho Y.S."/>
            <person name="Adroub S.A."/>
            <person name="Abadi M."/>
            <person name="Al Alwan B."/>
            <person name="Alkhateeb R."/>
            <person name="Gao G."/>
            <person name="Ragab A."/>
            <person name="Ali S."/>
            <person name="van Soolingen D."/>
            <person name="Bitter W."/>
            <person name="Pain A."/>
            <person name="Abdallah A.M."/>
        </authorList>
    </citation>
    <scope>NUCLEOTIDE SEQUENCE [LARGE SCALE GENOMIC DNA]</scope>
    <source>
        <strain evidence="2 3">ATCC 25954</strain>
    </source>
</reference>
<evidence type="ECO:0000313" key="2">
    <source>
        <dbReference type="EMBL" id="EJZ04969.1"/>
    </source>
</evidence>
<dbReference type="AlphaFoldDB" id="K0V1W9"/>
<accession>K0V1W9</accession>
<dbReference type="eggNOG" id="COG0019">
    <property type="taxonomic scope" value="Bacteria"/>
</dbReference>